<feature type="disulfide bond" evidence="8">
    <location>
        <begin position="429"/>
        <end position="447"/>
    </location>
</feature>
<dbReference type="PROSITE" id="PS50923">
    <property type="entry name" value="SUSHI"/>
    <property type="match status" value="3"/>
</dbReference>
<keyword evidence="10" id="KW-0732">Signal</keyword>
<dbReference type="PROSITE" id="PS01209">
    <property type="entry name" value="LDLRA_1"/>
    <property type="match status" value="4"/>
</dbReference>
<keyword evidence="6" id="KW-0472">Membrane</keyword>
<evidence type="ECO:0000256" key="4">
    <source>
        <dbReference type="ARBA" id="ARBA00022737"/>
    </source>
</evidence>
<dbReference type="SMART" id="SM00032">
    <property type="entry name" value="CCP"/>
    <property type="match status" value="3"/>
</dbReference>
<dbReference type="PANTHER" id="PTHR24270">
    <property type="entry name" value="LOW-DENSITY LIPOPROTEIN RECEPTOR-RELATED"/>
    <property type="match status" value="1"/>
</dbReference>
<feature type="domain" description="Sushi" evidence="11">
    <location>
        <begin position="214"/>
        <end position="282"/>
    </location>
</feature>
<dbReference type="PROSITE" id="PS50068">
    <property type="entry name" value="LDLRA_2"/>
    <property type="match status" value="6"/>
</dbReference>
<evidence type="ECO:0000313" key="12">
    <source>
        <dbReference type="Proteomes" id="UP001652620"/>
    </source>
</evidence>
<dbReference type="Gene3D" id="4.10.400.10">
    <property type="entry name" value="Low-density Lipoprotein Receptor"/>
    <property type="match status" value="8"/>
</dbReference>
<dbReference type="InterPro" id="IPR009003">
    <property type="entry name" value="Peptidase_S1_PA"/>
</dbReference>
<gene>
    <name evidence="13 14" type="primary">LOC125776534</name>
</gene>
<keyword evidence="4" id="KW-0677">Repeat</keyword>
<dbReference type="Pfam" id="PF00057">
    <property type="entry name" value="Ldl_recept_a"/>
    <property type="match status" value="6"/>
</dbReference>
<feature type="chain" id="PRO_5045024685" evidence="10">
    <location>
        <begin position="24"/>
        <end position="875"/>
    </location>
</feature>
<evidence type="ECO:0000256" key="3">
    <source>
        <dbReference type="ARBA" id="ARBA00022692"/>
    </source>
</evidence>
<dbReference type="SUPFAM" id="SSF50494">
    <property type="entry name" value="Trypsin-like serine proteases"/>
    <property type="match status" value="1"/>
</dbReference>
<dbReference type="CDD" id="cd00033">
    <property type="entry name" value="CCP"/>
    <property type="match status" value="2"/>
</dbReference>
<keyword evidence="12" id="KW-1185">Reference proteome</keyword>
<keyword evidence="9" id="KW-0768">Sushi</keyword>
<dbReference type="InterPro" id="IPR050685">
    <property type="entry name" value="LDLR"/>
</dbReference>
<feature type="disulfide bond" evidence="8">
    <location>
        <begin position="73"/>
        <end position="91"/>
    </location>
</feature>
<dbReference type="CDD" id="cd00112">
    <property type="entry name" value="LDLa"/>
    <property type="match status" value="7"/>
</dbReference>
<evidence type="ECO:0000256" key="10">
    <source>
        <dbReference type="SAM" id="SignalP"/>
    </source>
</evidence>
<organism evidence="12 14">
    <name type="scientific">Bactrocera dorsalis</name>
    <name type="common">Oriental fruit fly</name>
    <name type="synonym">Dacus dorsalis</name>
    <dbReference type="NCBI Taxonomy" id="27457"/>
    <lineage>
        <taxon>Eukaryota</taxon>
        <taxon>Metazoa</taxon>
        <taxon>Ecdysozoa</taxon>
        <taxon>Arthropoda</taxon>
        <taxon>Hexapoda</taxon>
        <taxon>Insecta</taxon>
        <taxon>Pterygota</taxon>
        <taxon>Neoptera</taxon>
        <taxon>Endopterygota</taxon>
        <taxon>Diptera</taxon>
        <taxon>Brachycera</taxon>
        <taxon>Muscomorpha</taxon>
        <taxon>Tephritoidea</taxon>
        <taxon>Tephritidae</taxon>
        <taxon>Bactrocera</taxon>
        <taxon>Bactrocera</taxon>
    </lineage>
</organism>
<dbReference type="Gene3D" id="2.10.70.10">
    <property type="entry name" value="Complement Module, domain 1"/>
    <property type="match status" value="2"/>
</dbReference>
<feature type="disulfide bond" evidence="8">
    <location>
        <begin position="422"/>
        <end position="434"/>
    </location>
</feature>
<reference evidence="12 13" key="1">
    <citation type="submission" date="2025-05" db="UniProtKB">
        <authorList>
            <consortium name="RefSeq"/>
        </authorList>
    </citation>
    <scope>NUCLEOTIDE SEQUENCE [LARGE SCALE GENOMIC DNA]</scope>
    <source>
        <tissue evidence="13 14">Adult</tissue>
    </source>
</reference>
<accession>A0ABM3J742</accession>
<dbReference type="InterPro" id="IPR036055">
    <property type="entry name" value="LDL_receptor-like_sf"/>
</dbReference>
<feature type="disulfide bond" evidence="8">
    <location>
        <begin position="116"/>
        <end position="128"/>
    </location>
</feature>
<dbReference type="RefSeq" id="XP_049305049.1">
    <property type="nucleotide sequence ID" value="XM_049449092.1"/>
</dbReference>
<comment type="caution">
    <text evidence="9">Lacks conserved residue(s) required for the propagation of feature annotation.</text>
</comment>
<dbReference type="Pfam" id="PF00084">
    <property type="entry name" value="Sushi"/>
    <property type="match status" value="3"/>
</dbReference>
<dbReference type="InterPro" id="IPR035976">
    <property type="entry name" value="Sushi/SCR/CCP_sf"/>
</dbReference>
<dbReference type="InterPro" id="IPR002172">
    <property type="entry name" value="LDrepeatLR_classA_rpt"/>
</dbReference>
<name>A0ABM3J742_BACDO</name>
<evidence type="ECO:0000256" key="8">
    <source>
        <dbReference type="PROSITE-ProRule" id="PRU00124"/>
    </source>
</evidence>
<feature type="disulfide bond" evidence="8">
    <location>
        <begin position="123"/>
        <end position="141"/>
    </location>
</feature>
<feature type="signal peptide" evidence="10">
    <location>
        <begin position="1"/>
        <end position="23"/>
    </location>
</feature>
<keyword evidence="3" id="KW-0812">Transmembrane</keyword>
<dbReference type="SMART" id="SM00192">
    <property type="entry name" value="LDLa"/>
    <property type="match status" value="8"/>
</dbReference>
<comment type="subcellular location">
    <subcellularLocation>
        <location evidence="2">Endomembrane system</location>
    </subcellularLocation>
    <subcellularLocation>
        <location evidence="1">Membrane</location>
        <topology evidence="1">Single-pass membrane protein</topology>
    </subcellularLocation>
</comment>
<evidence type="ECO:0000256" key="2">
    <source>
        <dbReference type="ARBA" id="ARBA00004308"/>
    </source>
</evidence>
<dbReference type="Proteomes" id="UP001652620">
    <property type="component" value="Chromosome 2"/>
</dbReference>
<evidence type="ECO:0000313" key="14">
    <source>
        <dbReference type="RefSeq" id="XP_049305049.1"/>
    </source>
</evidence>
<sequence length="875" mass="97393">MFQYFKYLLSAQIVLCLINTAFSSNTEWPCKDKANTSIPESNVCDGFVHCTNGRDETSWTCRAKLCNVQQYRCAYGACIGAELKCNKQIDCFDRSDETDFLCDPIEKVFEKIQGTCSEEEFQCNTGECIDEMDMCNGFADCKDASDETVNACAHLVCSDGSFRCAYGACITVQQVGNQVWDCIDGSDEPVVIVEIADSLKEMEKEKDEAKPVGIYCNIPYDKPNLLILNKTGEMVTILSSSSKVLQNDTVHFDCLPNFVLIGVDHLKCVNNDWYRQWPHCERTVQFPCKDSEITCDNGDCIDPAVVCNGVKDCADGSDEILPKCVNRTCTENEYKCKYGACIPKNKQCDKNKDCADGSDETILLCTADYEECSKILQGSCDSDELVQCRSQECIFNDDLCNGIIDCSDGSDESVEMCAHIVCPDGSFACAYGACVPYTALCNGEVDCADGSDEYAELCAPIMEEKEKFEALHFDDSYAANVEKFDVIKEKEILVQEILSGQISSTIITVKNIAGTSNIMPDNIGIKPITAIISIDADIRIPNRRCVIPANRVALRAADEDKNVTLKVGSQVDVNTIVTFSCDEDWYLIDGDSMALCMTTGQWSSAVPKCEKRCPPHWNGISTDTICTYENKTTDCQAYSKPDTTAVVTCAEGYKSSSPNQKLSCGIDGEWDKTKLKCQPQCVKQSKDKPMIEEANVSIYRISKDNLNQEQLQYQMACRGTIISPKLVLTSAFCFNTNDLDNSIPANDPILYTILPSSMSIGIFGQYEQLNSRHNISQIIIADAPNIEVQTDTPAIVVLVDYFTIIPKQVMPICLEFPLSCRSQKNNRDNTDRFLEGTAILNSEDCFVVVGSMEFIYMDKYQQWLEMKIMLHNYLL</sequence>
<evidence type="ECO:0000313" key="13">
    <source>
        <dbReference type="RefSeq" id="XP_049305048.1"/>
    </source>
</evidence>
<dbReference type="InterPro" id="IPR000436">
    <property type="entry name" value="Sushi_SCR_CCP_dom"/>
</dbReference>
<evidence type="ECO:0000259" key="11">
    <source>
        <dbReference type="PROSITE" id="PS50923"/>
    </source>
</evidence>
<dbReference type="InterPro" id="IPR023415">
    <property type="entry name" value="LDLR_class-A_CS"/>
</dbReference>
<evidence type="ECO:0000256" key="6">
    <source>
        <dbReference type="ARBA" id="ARBA00023136"/>
    </source>
</evidence>
<dbReference type="SUPFAM" id="SSF57535">
    <property type="entry name" value="Complement control module/SCR domain"/>
    <property type="match status" value="2"/>
</dbReference>
<dbReference type="PRINTS" id="PR00261">
    <property type="entry name" value="LDLRECEPTOR"/>
</dbReference>
<feature type="disulfide bond" evidence="8">
    <location>
        <begin position="388"/>
        <end position="406"/>
    </location>
</feature>
<dbReference type="SUPFAM" id="SSF57424">
    <property type="entry name" value="LDL receptor-like module"/>
    <property type="match status" value="8"/>
</dbReference>
<feature type="domain" description="Sushi" evidence="11">
    <location>
        <begin position="543"/>
        <end position="611"/>
    </location>
</feature>
<feature type="disulfide bond" evidence="8">
    <location>
        <begin position="329"/>
        <end position="341"/>
    </location>
</feature>
<feature type="domain" description="Sushi" evidence="11">
    <location>
        <begin position="624"/>
        <end position="679"/>
    </location>
</feature>
<evidence type="ECO:0000256" key="5">
    <source>
        <dbReference type="ARBA" id="ARBA00022989"/>
    </source>
</evidence>
<feature type="disulfide bond" evidence="8">
    <location>
        <begin position="288"/>
        <end position="300"/>
    </location>
</feature>
<evidence type="ECO:0000256" key="7">
    <source>
        <dbReference type="ARBA" id="ARBA00023157"/>
    </source>
</evidence>
<dbReference type="Gene3D" id="2.40.10.10">
    <property type="entry name" value="Trypsin-like serine proteases"/>
    <property type="match status" value="1"/>
</dbReference>
<proteinExistence type="predicted"/>
<dbReference type="InterPro" id="IPR043504">
    <property type="entry name" value="Peptidase_S1_PA_chymotrypsin"/>
</dbReference>
<evidence type="ECO:0000256" key="1">
    <source>
        <dbReference type="ARBA" id="ARBA00004167"/>
    </source>
</evidence>
<protein>
    <submittedName>
        <fullName evidence="13">Vitellogenin receptor-like isoform X1</fullName>
    </submittedName>
    <submittedName>
        <fullName evidence="14">Vitellogenin receptor-like isoform X2</fullName>
    </submittedName>
</protein>
<feature type="disulfide bond" evidence="8">
    <location>
        <begin position="66"/>
        <end position="78"/>
    </location>
</feature>
<keyword evidence="5" id="KW-1133">Transmembrane helix</keyword>
<dbReference type="RefSeq" id="XP_049305048.1">
    <property type="nucleotide sequence ID" value="XM_049449091.1"/>
</dbReference>
<dbReference type="GeneID" id="125776534"/>
<keyword evidence="7 8" id="KW-1015">Disulfide bond</keyword>
<feature type="disulfide bond" evidence="8">
    <location>
        <begin position="295"/>
        <end position="313"/>
    </location>
</feature>
<feature type="disulfide bond" evidence="8">
    <location>
        <begin position="336"/>
        <end position="354"/>
    </location>
</feature>
<evidence type="ECO:0000256" key="9">
    <source>
        <dbReference type="PROSITE-ProRule" id="PRU00302"/>
    </source>
</evidence>